<reference evidence="2" key="2">
    <citation type="submission" date="2015-09" db="EMBL/GenBank/DDBJ databases">
        <title>Draft genome sequence of a multidrug-resistant Chryseobacterium indologenes isolate from Malaysia.</title>
        <authorList>
            <person name="Yu C.Y."/>
            <person name="Ang G.Y."/>
            <person name="Chan K.-G."/>
        </authorList>
    </citation>
    <scope>NUCLEOTIDE SEQUENCE [LARGE SCALE GENOMIC DNA]</scope>
    <source>
        <strain evidence="2">CI_885</strain>
    </source>
</reference>
<dbReference type="AlphaFoldDB" id="A0A0N0ZVH7"/>
<gene>
    <name evidence="1" type="ORF">AOB46_11385</name>
</gene>
<dbReference type="RefSeq" id="WP_062699370.1">
    <property type="nucleotide sequence ID" value="NZ_LJOD01000006.1"/>
</dbReference>
<dbReference type="PATRIC" id="fig|253.9.peg.4106"/>
<dbReference type="EMBL" id="LJOD01000006">
    <property type="protein sequence ID" value="KPE51258.1"/>
    <property type="molecule type" value="Genomic_DNA"/>
</dbReference>
<evidence type="ECO:0000313" key="1">
    <source>
        <dbReference type="EMBL" id="KPE51258.1"/>
    </source>
</evidence>
<accession>A0A0N0ZVH7</accession>
<protein>
    <recommendedName>
        <fullName evidence="3">C2H2-type domain-containing protein</fullName>
    </recommendedName>
</protein>
<sequence length="114" mass="13826">MEGQIIQMFVKPLNRERFEQKEEADVISLQQRYCTHALEIDEELNEHNCEKCGKLFTSHEALLYILHHRRDHIKMTSYNLRNEIHFLTEKRDSLKSDIEFLKKEKRKTIKINKL</sequence>
<organism evidence="1 2">
    <name type="scientific">Chryseobacterium indologenes</name>
    <name type="common">Flavobacterium indologenes</name>
    <dbReference type="NCBI Taxonomy" id="253"/>
    <lineage>
        <taxon>Bacteria</taxon>
        <taxon>Pseudomonadati</taxon>
        <taxon>Bacteroidota</taxon>
        <taxon>Flavobacteriia</taxon>
        <taxon>Flavobacteriales</taxon>
        <taxon>Weeksellaceae</taxon>
        <taxon>Chryseobacterium group</taxon>
        <taxon>Chryseobacterium</taxon>
    </lineage>
</organism>
<proteinExistence type="predicted"/>
<evidence type="ECO:0008006" key="3">
    <source>
        <dbReference type="Google" id="ProtNLM"/>
    </source>
</evidence>
<comment type="caution">
    <text evidence="1">The sequence shown here is derived from an EMBL/GenBank/DDBJ whole genome shotgun (WGS) entry which is preliminary data.</text>
</comment>
<reference evidence="1 2" key="1">
    <citation type="journal article" date="2015" name="Genom Data">
        <title>Draft genome sequence of a multidrug-resistant Chryseobacterium indologenes isolate from Malaysia.</title>
        <authorList>
            <person name="Yu C.Y."/>
            <person name="Ang G.Y."/>
            <person name="Cheng H.J."/>
            <person name="Cheong Y.M."/>
            <person name="Yin W.F."/>
            <person name="Chan K.G."/>
        </authorList>
    </citation>
    <scope>NUCLEOTIDE SEQUENCE [LARGE SCALE GENOMIC DNA]</scope>
    <source>
        <strain evidence="1 2">CI_885</strain>
    </source>
</reference>
<name>A0A0N0ZVH7_CHRID</name>
<evidence type="ECO:0000313" key="2">
    <source>
        <dbReference type="Proteomes" id="UP000037953"/>
    </source>
</evidence>
<dbReference type="Proteomes" id="UP000037953">
    <property type="component" value="Unassembled WGS sequence"/>
</dbReference>